<dbReference type="Proteomes" id="UP000029392">
    <property type="component" value="Unassembled WGS sequence"/>
</dbReference>
<keyword evidence="1" id="KW-0175">Coiled coil</keyword>
<feature type="coiled-coil region" evidence="1">
    <location>
        <begin position="33"/>
        <end position="60"/>
    </location>
</feature>
<dbReference type="eggNOG" id="COG3203">
    <property type="taxonomic scope" value="Bacteria"/>
</dbReference>
<comment type="caution">
    <text evidence="3">The sequence shown here is derived from an EMBL/GenBank/DDBJ whole genome shotgun (WGS) entry which is preliminary data.</text>
</comment>
<protein>
    <recommendedName>
        <fullName evidence="5">Porin</fullName>
    </recommendedName>
</protein>
<evidence type="ECO:0000256" key="1">
    <source>
        <dbReference type="SAM" id="Coils"/>
    </source>
</evidence>
<evidence type="ECO:0000256" key="2">
    <source>
        <dbReference type="SAM" id="SignalP"/>
    </source>
</evidence>
<proteinExistence type="predicted"/>
<dbReference type="InterPro" id="IPR045748">
    <property type="entry name" value="DcaP"/>
</dbReference>
<sequence length="444" mass="47534">MNRFNLRQRSTLSLALLLAIAAPGQALAQDAGAQDLEARIAQLEQMVGALKSELEAQKAAAAAAQAAKPAPPAQPIQATAIMPGANPGTRFSFGGFIKLDAMMTDTSDGEIADSSAGRLFYLPSATPVGGVDEESPDFDAHAQFSRVWFGADTDLDGHKLKAYLEMDLFGGALGNEVATNTYGVTIRHAYVAWDRWLAGQTWSNFQDVAALPDAVDFIGPTEGTIFVRQAQLRYTNGAFSASLENPETTFTGYLNGARGSSDDNSVPDLTLRWLHKADWGHFTVAGLVRQLKVETASTSESDTGFALSVSGKWNLGPNDDIRYMASAGSGIGRYLGLGLGPDAMVAADGSLDALDGYGGFIAWRHAFSPKLRGNVFYSMAQFDNNPLLTGLAVTESARSFHANLIYSPLPKVDIGAELIWGNREIESGADGDLRRLHMHVKYSF</sequence>
<dbReference type="AlphaFoldDB" id="A0A091BW58"/>
<keyword evidence="2" id="KW-0732">Signal</keyword>
<organism evidence="3 4">
    <name type="scientific">Arenimonas malthae CC-JY-1</name>
    <dbReference type="NCBI Taxonomy" id="1384054"/>
    <lineage>
        <taxon>Bacteria</taxon>
        <taxon>Pseudomonadati</taxon>
        <taxon>Pseudomonadota</taxon>
        <taxon>Gammaproteobacteria</taxon>
        <taxon>Lysobacterales</taxon>
        <taxon>Lysobacteraceae</taxon>
        <taxon>Arenimonas</taxon>
    </lineage>
</organism>
<dbReference type="STRING" id="1384054.N790_06075"/>
<evidence type="ECO:0008006" key="5">
    <source>
        <dbReference type="Google" id="ProtNLM"/>
    </source>
</evidence>
<reference evidence="3 4" key="1">
    <citation type="submission" date="2013-09" db="EMBL/GenBank/DDBJ databases">
        <title>Genome sequencing of Arenimonas malthae.</title>
        <authorList>
            <person name="Chen F."/>
            <person name="Wang G."/>
        </authorList>
    </citation>
    <scope>NUCLEOTIDE SEQUENCE [LARGE SCALE GENOMIC DNA]</scope>
    <source>
        <strain evidence="3 4">CC-JY-1</strain>
    </source>
</reference>
<dbReference type="PATRIC" id="fig|1384054.3.peg.1193"/>
<evidence type="ECO:0000313" key="3">
    <source>
        <dbReference type="EMBL" id="KFN48580.1"/>
    </source>
</evidence>
<dbReference type="OrthoDB" id="190887at2"/>
<dbReference type="EMBL" id="AVCH01000148">
    <property type="protein sequence ID" value="KFN48580.1"/>
    <property type="molecule type" value="Genomic_DNA"/>
</dbReference>
<dbReference type="SUPFAM" id="SSF56935">
    <property type="entry name" value="Porins"/>
    <property type="match status" value="1"/>
</dbReference>
<name>A0A091BW58_9GAMM</name>
<dbReference type="Pfam" id="PF19577">
    <property type="entry name" value="DcaP"/>
    <property type="match status" value="1"/>
</dbReference>
<keyword evidence="4" id="KW-1185">Reference proteome</keyword>
<feature type="signal peptide" evidence="2">
    <location>
        <begin position="1"/>
        <end position="28"/>
    </location>
</feature>
<feature type="chain" id="PRO_5001870116" description="Porin" evidence="2">
    <location>
        <begin position="29"/>
        <end position="444"/>
    </location>
</feature>
<gene>
    <name evidence="3" type="ORF">N790_06075</name>
</gene>
<evidence type="ECO:0000313" key="4">
    <source>
        <dbReference type="Proteomes" id="UP000029392"/>
    </source>
</evidence>
<dbReference type="RefSeq" id="WP_043802359.1">
    <property type="nucleotide sequence ID" value="NZ_AVCH01000148.1"/>
</dbReference>
<accession>A0A091BW58</accession>